<dbReference type="Pfam" id="PF00856">
    <property type="entry name" value="SET"/>
    <property type="match status" value="1"/>
</dbReference>
<dbReference type="Gene3D" id="3.90.1410.10">
    <property type="entry name" value="set domain protein methyltransferase, domain 1"/>
    <property type="match status" value="1"/>
</dbReference>
<dbReference type="Proteomes" id="UP000824469">
    <property type="component" value="Unassembled WGS sequence"/>
</dbReference>
<dbReference type="InterPro" id="IPR050600">
    <property type="entry name" value="SETD3_SETD6_MTase"/>
</dbReference>
<dbReference type="InterPro" id="IPR046341">
    <property type="entry name" value="SET_dom_sf"/>
</dbReference>
<dbReference type="PANTHER" id="PTHR13271:SF54">
    <property type="entry name" value="PROTEIN PLASTID TRANSCRIPTIONALLY ACTIVE 14"/>
    <property type="match status" value="1"/>
</dbReference>
<dbReference type="GO" id="GO:0009658">
    <property type="term" value="P:chloroplast organization"/>
    <property type="evidence" value="ECO:0007669"/>
    <property type="project" value="TreeGrafter"/>
</dbReference>
<name>A0AA38C3T4_TAXCH</name>
<dbReference type="GO" id="GO:0000427">
    <property type="term" value="C:plastid-encoded plastid RNA polymerase complex"/>
    <property type="evidence" value="ECO:0007669"/>
    <property type="project" value="TreeGrafter"/>
</dbReference>
<dbReference type="GO" id="GO:0016279">
    <property type="term" value="F:protein-lysine N-methyltransferase activity"/>
    <property type="evidence" value="ECO:0007669"/>
    <property type="project" value="TreeGrafter"/>
</dbReference>
<organism evidence="2 3">
    <name type="scientific">Taxus chinensis</name>
    <name type="common">Chinese yew</name>
    <name type="synonym">Taxus wallichiana var. chinensis</name>
    <dbReference type="NCBI Taxonomy" id="29808"/>
    <lineage>
        <taxon>Eukaryota</taxon>
        <taxon>Viridiplantae</taxon>
        <taxon>Streptophyta</taxon>
        <taxon>Embryophyta</taxon>
        <taxon>Tracheophyta</taxon>
        <taxon>Spermatophyta</taxon>
        <taxon>Pinopsida</taxon>
        <taxon>Pinidae</taxon>
        <taxon>Conifers II</taxon>
        <taxon>Cupressales</taxon>
        <taxon>Taxaceae</taxon>
        <taxon>Taxus</taxon>
    </lineage>
</organism>
<comment type="caution">
    <text evidence="2">The sequence shown here is derived from an EMBL/GenBank/DDBJ whole genome shotgun (WGS) entry which is preliminary data.</text>
</comment>
<feature type="non-terminal residue" evidence="2">
    <location>
        <position position="160"/>
    </location>
</feature>
<feature type="domain" description="SET" evidence="1">
    <location>
        <begin position="69"/>
        <end position="160"/>
    </location>
</feature>
<reference evidence="2 3" key="1">
    <citation type="journal article" date="2021" name="Nat. Plants">
        <title>The Taxus genome provides insights into paclitaxel biosynthesis.</title>
        <authorList>
            <person name="Xiong X."/>
            <person name="Gou J."/>
            <person name="Liao Q."/>
            <person name="Li Y."/>
            <person name="Zhou Q."/>
            <person name="Bi G."/>
            <person name="Li C."/>
            <person name="Du R."/>
            <person name="Wang X."/>
            <person name="Sun T."/>
            <person name="Guo L."/>
            <person name="Liang H."/>
            <person name="Lu P."/>
            <person name="Wu Y."/>
            <person name="Zhang Z."/>
            <person name="Ro D.K."/>
            <person name="Shang Y."/>
            <person name="Huang S."/>
            <person name="Yan J."/>
        </authorList>
    </citation>
    <scope>NUCLEOTIDE SEQUENCE [LARGE SCALE GENOMIC DNA]</scope>
    <source>
        <strain evidence="2">Ta-2019</strain>
    </source>
</reference>
<protein>
    <recommendedName>
        <fullName evidence="1">SET domain-containing protein</fullName>
    </recommendedName>
</protein>
<accession>A0AA38C3T4</accession>
<evidence type="ECO:0000313" key="3">
    <source>
        <dbReference type="Proteomes" id="UP000824469"/>
    </source>
</evidence>
<keyword evidence="3" id="KW-1185">Reference proteome</keyword>
<dbReference type="GO" id="GO:0010027">
    <property type="term" value="P:thylakoid membrane organization"/>
    <property type="evidence" value="ECO:0007669"/>
    <property type="project" value="TreeGrafter"/>
</dbReference>
<evidence type="ECO:0000259" key="1">
    <source>
        <dbReference type="Pfam" id="PF00856"/>
    </source>
</evidence>
<dbReference type="InterPro" id="IPR001214">
    <property type="entry name" value="SET_dom"/>
</dbReference>
<dbReference type="AlphaFoldDB" id="A0AA38C3T4"/>
<feature type="non-terminal residue" evidence="2">
    <location>
        <position position="1"/>
    </location>
</feature>
<dbReference type="GO" id="GO:0009534">
    <property type="term" value="C:chloroplast thylakoid"/>
    <property type="evidence" value="ECO:0007669"/>
    <property type="project" value="TreeGrafter"/>
</dbReference>
<gene>
    <name evidence="2" type="ORF">KI387_041967</name>
</gene>
<dbReference type="GO" id="GO:0042793">
    <property type="term" value="P:plastid transcription"/>
    <property type="evidence" value="ECO:0007669"/>
    <property type="project" value="TreeGrafter"/>
</dbReference>
<proteinExistence type="predicted"/>
<dbReference type="EMBL" id="JAHRHJ020002185">
    <property type="protein sequence ID" value="KAH9292847.1"/>
    <property type="molecule type" value="Genomic_DNA"/>
</dbReference>
<dbReference type="PANTHER" id="PTHR13271">
    <property type="entry name" value="UNCHARACTERIZED PUTATIVE METHYLTRANSFERASE"/>
    <property type="match status" value="1"/>
</dbReference>
<sequence length="160" mass="18800">ADWDFRLACLLLLALDIKDNFWQFYGDFLPSIEESTNLLLATEEELTELQDQNLASTIKHQQKRARDFWEEHWHADIPWKLKRLARDPERFLWATSIAQSRCLNTTMTIGAKVQEANMLIPYADMVNHSFQPNCSYRWRKKDRMLEVIINAGQSIKAGDE</sequence>
<evidence type="ECO:0000313" key="2">
    <source>
        <dbReference type="EMBL" id="KAH9292847.1"/>
    </source>
</evidence>
<dbReference type="SUPFAM" id="SSF82199">
    <property type="entry name" value="SET domain"/>
    <property type="match status" value="1"/>
</dbReference>
<dbReference type="FunFam" id="3.90.1410.10:FF:000010">
    <property type="entry name" value="Protein PLASTID TRANSCRIPTIONALLY ACTIVE 14"/>
    <property type="match status" value="1"/>
</dbReference>
<dbReference type="CDD" id="cd10527">
    <property type="entry name" value="SET_LSMT"/>
    <property type="match status" value="1"/>
</dbReference>